<proteinExistence type="predicted"/>
<feature type="compositionally biased region" description="Polar residues" evidence="1">
    <location>
        <begin position="160"/>
        <end position="177"/>
    </location>
</feature>
<dbReference type="AlphaFoldDB" id="A0A8J8B9V8"/>
<protein>
    <submittedName>
        <fullName evidence="2">Uncharacterized protein</fullName>
    </submittedName>
</protein>
<organism evidence="2 3">
    <name type="scientific">Thetidibacter halocola</name>
    <dbReference type="NCBI Taxonomy" id="2827239"/>
    <lineage>
        <taxon>Bacteria</taxon>
        <taxon>Pseudomonadati</taxon>
        <taxon>Pseudomonadota</taxon>
        <taxon>Alphaproteobacteria</taxon>
        <taxon>Rhodobacterales</taxon>
        <taxon>Roseobacteraceae</taxon>
        <taxon>Thetidibacter</taxon>
    </lineage>
</organism>
<sequence>MAEKQAGLDNAHTCLFHTPSAADLPGKDKGADRASRPVANGMPLRVQTTLGAPDQAAALPSWVCRPHVDRRAKGPFDHHSFVFAAVGSQPDYRPGKESAAALQRPPPLSVLCGPHPCKASLQRKPLRLRKPVPLGILRSSSLGVPWDLGKTAAGRAIRVSLSQKGSDMSPLDSSSGGSRRAPEIDAS</sequence>
<feature type="region of interest" description="Disordered" evidence="1">
    <location>
        <begin position="17"/>
        <end position="40"/>
    </location>
</feature>
<reference evidence="2" key="1">
    <citation type="submission" date="2021-04" db="EMBL/GenBank/DDBJ databases">
        <authorList>
            <person name="Yoon J."/>
        </authorList>
    </citation>
    <scope>NUCLEOTIDE SEQUENCE</scope>
    <source>
        <strain evidence="2">KMU-90</strain>
    </source>
</reference>
<feature type="region of interest" description="Disordered" evidence="1">
    <location>
        <begin position="159"/>
        <end position="187"/>
    </location>
</feature>
<comment type="caution">
    <text evidence="2">The sequence shown here is derived from an EMBL/GenBank/DDBJ whole genome shotgun (WGS) entry which is preliminary data.</text>
</comment>
<dbReference type="EMBL" id="JAGTUU010000007">
    <property type="protein sequence ID" value="MBS0125940.1"/>
    <property type="molecule type" value="Genomic_DNA"/>
</dbReference>
<gene>
    <name evidence="2" type="ORF">KB874_17785</name>
</gene>
<accession>A0A8J8B9V8</accession>
<feature type="compositionally biased region" description="Basic and acidic residues" evidence="1">
    <location>
        <begin position="25"/>
        <end position="35"/>
    </location>
</feature>
<dbReference type="Proteomes" id="UP000681356">
    <property type="component" value="Unassembled WGS sequence"/>
</dbReference>
<name>A0A8J8B9V8_9RHOB</name>
<evidence type="ECO:0000256" key="1">
    <source>
        <dbReference type="SAM" id="MobiDB-lite"/>
    </source>
</evidence>
<evidence type="ECO:0000313" key="3">
    <source>
        <dbReference type="Proteomes" id="UP000681356"/>
    </source>
</evidence>
<evidence type="ECO:0000313" key="2">
    <source>
        <dbReference type="EMBL" id="MBS0125940.1"/>
    </source>
</evidence>
<keyword evidence="3" id="KW-1185">Reference proteome</keyword>